<sequence>RLLEEMRRLRVLPRGLALL</sequence>
<feature type="non-terminal residue" evidence="1">
    <location>
        <position position="1"/>
    </location>
</feature>
<name>A0A392TNW1_9FABA</name>
<dbReference type="EMBL" id="LXQA010626160">
    <property type="protein sequence ID" value="MCI62833.1"/>
    <property type="molecule type" value="Genomic_DNA"/>
</dbReference>
<evidence type="ECO:0000313" key="2">
    <source>
        <dbReference type="Proteomes" id="UP000265520"/>
    </source>
</evidence>
<evidence type="ECO:0000313" key="1">
    <source>
        <dbReference type="EMBL" id="MCI62833.1"/>
    </source>
</evidence>
<proteinExistence type="predicted"/>
<reference evidence="1 2" key="1">
    <citation type="journal article" date="2018" name="Front. Plant Sci.">
        <title>Red Clover (Trifolium pratense) and Zigzag Clover (T. medium) - A Picture of Genomic Similarities and Differences.</title>
        <authorList>
            <person name="Dluhosova J."/>
            <person name="Istvanek J."/>
            <person name="Nedelnik J."/>
            <person name="Repkova J."/>
        </authorList>
    </citation>
    <scope>NUCLEOTIDE SEQUENCE [LARGE SCALE GENOMIC DNA]</scope>
    <source>
        <strain evidence="2">cv. 10/8</strain>
        <tissue evidence="1">Leaf</tissue>
    </source>
</reference>
<protein>
    <submittedName>
        <fullName evidence="1">Uncharacterized protein</fullName>
    </submittedName>
</protein>
<dbReference type="Proteomes" id="UP000265520">
    <property type="component" value="Unassembled WGS sequence"/>
</dbReference>
<keyword evidence="2" id="KW-1185">Reference proteome</keyword>
<dbReference type="AlphaFoldDB" id="A0A392TNW1"/>
<organism evidence="1 2">
    <name type="scientific">Trifolium medium</name>
    <dbReference type="NCBI Taxonomy" id="97028"/>
    <lineage>
        <taxon>Eukaryota</taxon>
        <taxon>Viridiplantae</taxon>
        <taxon>Streptophyta</taxon>
        <taxon>Embryophyta</taxon>
        <taxon>Tracheophyta</taxon>
        <taxon>Spermatophyta</taxon>
        <taxon>Magnoliopsida</taxon>
        <taxon>eudicotyledons</taxon>
        <taxon>Gunneridae</taxon>
        <taxon>Pentapetalae</taxon>
        <taxon>rosids</taxon>
        <taxon>fabids</taxon>
        <taxon>Fabales</taxon>
        <taxon>Fabaceae</taxon>
        <taxon>Papilionoideae</taxon>
        <taxon>50 kb inversion clade</taxon>
        <taxon>NPAAA clade</taxon>
        <taxon>Hologalegina</taxon>
        <taxon>IRL clade</taxon>
        <taxon>Trifolieae</taxon>
        <taxon>Trifolium</taxon>
    </lineage>
</organism>
<accession>A0A392TNW1</accession>
<comment type="caution">
    <text evidence="1">The sequence shown here is derived from an EMBL/GenBank/DDBJ whole genome shotgun (WGS) entry which is preliminary data.</text>
</comment>